<organism evidence="5">
    <name type="scientific">Enterobius vermicularis</name>
    <name type="common">Human pinworm</name>
    <dbReference type="NCBI Taxonomy" id="51028"/>
    <lineage>
        <taxon>Eukaryota</taxon>
        <taxon>Metazoa</taxon>
        <taxon>Ecdysozoa</taxon>
        <taxon>Nematoda</taxon>
        <taxon>Chromadorea</taxon>
        <taxon>Rhabditida</taxon>
        <taxon>Spirurina</taxon>
        <taxon>Oxyuridomorpha</taxon>
        <taxon>Oxyuroidea</taxon>
        <taxon>Oxyuridae</taxon>
        <taxon>Enterobius</taxon>
    </lineage>
</organism>
<keyword evidence="4" id="KW-1185">Reference proteome</keyword>
<dbReference type="InterPro" id="IPR011990">
    <property type="entry name" value="TPR-like_helical_dom_sf"/>
</dbReference>
<dbReference type="OrthoDB" id="5920073at2759"/>
<feature type="coiled-coil region" evidence="1">
    <location>
        <begin position="473"/>
        <end position="500"/>
    </location>
</feature>
<dbReference type="STRING" id="51028.A0A158Q9N5"/>
<evidence type="ECO:0000313" key="4">
    <source>
        <dbReference type="Proteomes" id="UP000274131"/>
    </source>
</evidence>
<reference evidence="3 4" key="2">
    <citation type="submission" date="2018-10" db="EMBL/GenBank/DDBJ databases">
        <authorList>
            <consortium name="Pathogen Informatics"/>
        </authorList>
    </citation>
    <scope>NUCLEOTIDE SEQUENCE [LARGE SCALE GENOMIC DNA]</scope>
</reference>
<keyword evidence="1" id="KW-0175">Coiled coil</keyword>
<dbReference type="SUPFAM" id="SSF48452">
    <property type="entry name" value="TPR-like"/>
    <property type="match status" value="1"/>
</dbReference>
<dbReference type="Gene3D" id="3.40.50.1010">
    <property type="entry name" value="5'-nuclease"/>
    <property type="match status" value="1"/>
</dbReference>
<evidence type="ECO:0000256" key="1">
    <source>
        <dbReference type="SAM" id="Coils"/>
    </source>
</evidence>
<accession>A0A158Q9N5</accession>
<protein>
    <submittedName>
        <fullName evidence="5">PINc domain-containing protein</fullName>
    </submittedName>
</protein>
<dbReference type="AlphaFoldDB" id="A0A158Q9N5"/>
<feature type="region of interest" description="Disordered" evidence="2">
    <location>
        <begin position="254"/>
        <end position="283"/>
    </location>
</feature>
<name>A0A158Q9N5_ENTVE</name>
<dbReference type="EMBL" id="UXUI01007362">
    <property type="protein sequence ID" value="VDD87196.1"/>
    <property type="molecule type" value="Genomic_DNA"/>
</dbReference>
<proteinExistence type="predicted"/>
<dbReference type="Proteomes" id="UP000274131">
    <property type="component" value="Unassembled WGS sequence"/>
</dbReference>
<evidence type="ECO:0000313" key="5">
    <source>
        <dbReference type="WBParaSite" id="EVEC_0000263101-mRNA-1"/>
    </source>
</evidence>
<gene>
    <name evidence="3" type="ORF">EVEC_LOCUS2339</name>
</gene>
<reference evidence="5" key="1">
    <citation type="submission" date="2016-04" db="UniProtKB">
        <authorList>
            <consortium name="WormBaseParasite"/>
        </authorList>
    </citation>
    <scope>IDENTIFICATION</scope>
</reference>
<evidence type="ECO:0000256" key="2">
    <source>
        <dbReference type="SAM" id="MobiDB-lite"/>
    </source>
</evidence>
<feature type="compositionally biased region" description="Basic and acidic residues" evidence="2">
    <location>
        <begin position="259"/>
        <end position="268"/>
    </location>
</feature>
<dbReference type="WBParaSite" id="EVEC_0000263101-mRNA-1">
    <property type="protein sequence ID" value="EVEC_0000263101-mRNA-1"/>
    <property type="gene ID" value="EVEC_0000263101"/>
</dbReference>
<dbReference type="Gene3D" id="1.25.40.10">
    <property type="entry name" value="Tetratricopeptide repeat domain"/>
    <property type="match status" value="1"/>
</dbReference>
<sequence length="724" mass="81799">MSSRKLFSEEEKKTQMHLQRLARPLLNDSKYRQRVLEALWKSSFYSLICCMRGASLNDQQKGWCDMQISILVGEMTRISIEFPDLQNAVSIYLGDLRRSVAEMDNGGGIVYNQLGLLVQDSEPIKALLYFFLAYSFPNRPFHGAFANILGLLAKKTAILDDPVVAVIEHCLTTFSRYEFQDLMTTGLEHIQSQLDTKDAFYVSCSVSLLILAVLALFSKDKQNEARSVIEMLLKTAEDTLKTLEEWTPIKISGSRRRRASEAGKERSDNSSSESFGVEEDNDEGVVELDSDDGICMCGKIGEFDGKFTKNKDEQEMQMLQVALLHFAVSTAPYIYNGKSAPAAMKHQYEVFCQNMCRHLNEANYGLSSSTHLPLWYLGTSDSFKLLPRFLEEFAMAEDTPVHYECYFRFITRSAREELLMKNMAKMRLIHETKEEEARAWVPVYVVPEKEVLIQRPGILKGIVKNSKIIVVIAEDTLREMDKLKKEKAGAREAIRFIENQVSDPARRLRIENSSSVQECAEKLASQTQLTDAVIVVILTMSKIDNKTVPRCNGLKTQFVSPQSAGGFLCYDLVVETYQKVKETSLHLFVGESVQNSKNISWWHSSRLQAASSSFRSPDTALLQLDQKLLYSGIETSNSSRAVPVKSADRHLPVVQQIVDTDGNTVSCVLAVEKLDFPRQGEVGGCLDLHNLKLHATRWNLMWYGLISSPCLKPLFTVGLERKLE</sequence>
<evidence type="ECO:0000313" key="3">
    <source>
        <dbReference type="EMBL" id="VDD87196.1"/>
    </source>
</evidence>